<dbReference type="GO" id="GO:0008270">
    <property type="term" value="F:zinc ion binding"/>
    <property type="evidence" value="ECO:0007669"/>
    <property type="project" value="UniProtKB-KW"/>
</dbReference>
<dbReference type="InterPro" id="IPR051653">
    <property type="entry name" value="E3_ligase_sorting_rcpt"/>
</dbReference>
<comment type="subcellular location">
    <subcellularLocation>
        <location evidence="1">Membrane</location>
        <topology evidence="1">Single-pass membrane protein</topology>
    </subcellularLocation>
</comment>
<keyword evidence="4 8" id="KW-0863">Zinc-finger</keyword>
<dbReference type="InterPro" id="IPR013083">
    <property type="entry name" value="Znf_RING/FYVE/PHD"/>
</dbReference>
<dbReference type="Pfam" id="PF13639">
    <property type="entry name" value="zf-RING_2"/>
    <property type="match status" value="1"/>
</dbReference>
<evidence type="ECO:0000256" key="8">
    <source>
        <dbReference type="PROSITE-ProRule" id="PRU00175"/>
    </source>
</evidence>
<keyword evidence="7 9" id="KW-0472">Membrane</keyword>
<comment type="caution">
    <text evidence="11">The sequence shown here is derived from an EMBL/GenBank/DDBJ whole genome shotgun (WGS) entry which is preliminary data.</text>
</comment>
<dbReference type="PANTHER" id="PTHR47168">
    <property type="entry name" value="RING ZINC FINGER DOMAIN SUPERFAMILY PROTEIN-RELATED"/>
    <property type="match status" value="1"/>
</dbReference>
<reference evidence="11 12" key="1">
    <citation type="submission" date="2020-04" db="EMBL/GenBank/DDBJ databases">
        <title>Perkinsus chesapeaki whole genome sequence.</title>
        <authorList>
            <person name="Bogema D.R."/>
        </authorList>
    </citation>
    <scope>NUCLEOTIDE SEQUENCE [LARGE SCALE GENOMIC DNA]</scope>
    <source>
        <strain evidence="11">ATCC PRA-425</strain>
    </source>
</reference>
<accession>A0A7J6MQF0</accession>
<dbReference type="CDD" id="cd16473">
    <property type="entry name" value="RING-H2_RNF103"/>
    <property type="match status" value="1"/>
</dbReference>
<gene>
    <name evidence="11" type="ORF">FOL47_010512</name>
</gene>
<dbReference type="EMBL" id="JAAPAO010000082">
    <property type="protein sequence ID" value="KAF4673460.1"/>
    <property type="molecule type" value="Genomic_DNA"/>
</dbReference>
<dbReference type="AlphaFoldDB" id="A0A7J6MQF0"/>
<feature type="transmembrane region" description="Helical" evidence="9">
    <location>
        <begin position="86"/>
        <end position="106"/>
    </location>
</feature>
<evidence type="ECO:0000313" key="11">
    <source>
        <dbReference type="EMBL" id="KAF4673460.1"/>
    </source>
</evidence>
<dbReference type="InterPro" id="IPR001841">
    <property type="entry name" value="Znf_RING"/>
</dbReference>
<dbReference type="GO" id="GO:0016020">
    <property type="term" value="C:membrane"/>
    <property type="evidence" value="ECO:0007669"/>
    <property type="project" value="UniProtKB-SubCell"/>
</dbReference>
<evidence type="ECO:0000256" key="1">
    <source>
        <dbReference type="ARBA" id="ARBA00004167"/>
    </source>
</evidence>
<feature type="transmembrane region" description="Helical" evidence="9">
    <location>
        <begin position="178"/>
        <end position="199"/>
    </location>
</feature>
<feature type="transmembrane region" description="Helical" evidence="9">
    <location>
        <begin position="141"/>
        <end position="158"/>
    </location>
</feature>
<keyword evidence="5" id="KW-0862">Zinc</keyword>
<evidence type="ECO:0000256" key="3">
    <source>
        <dbReference type="ARBA" id="ARBA00022723"/>
    </source>
</evidence>
<evidence type="ECO:0000256" key="9">
    <source>
        <dbReference type="SAM" id="Phobius"/>
    </source>
</evidence>
<dbReference type="Proteomes" id="UP000591131">
    <property type="component" value="Unassembled WGS sequence"/>
</dbReference>
<keyword evidence="6 9" id="KW-1133">Transmembrane helix</keyword>
<evidence type="ECO:0000313" key="12">
    <source>
        <dbReference type="Proteomes" id="UP000591131"/>
    </source>
</evidence>
<dbReference type="SUPFAM" id="SSF57850">
    <property type="entry name" value="RING/U-box"/>
    <property type="match status" value="1"/>
</dbReference>
<dbReference type="PROSITE" id="PS50089">
    <property type="entry name" value="ZF_RING_2"/>
    <property type="match status" value="1"/>
</dbReference>
<keyword evidence="2 9" id="KW-0812">Transmembrane</keyword>
<dbReference type="PANTHER" id="PTHR47168:SF1">
    <property type="entry name" value="OS02G0798600 PROTEIN"/>
    <property type="match status" value="1"/>
</dbReference>
<name>A0A7J6MQF0_PERCH</name>
<evidence type="ECO:0000259" key="10">
    <source>
        <dbReference type="PROSITE" id="PS50089"/>
    </source>
</evidence>
<evidence type="ECO:0000256" key="2">
    <source>
        <dbReference type="ARBA" id="ARBA00022692"/>
    </source>
</evidence>
<evidence type="ECO:0000256" key="5">
    <source>
        <dbReference type="ARBA" id="ARBA00022833"/>
    </source>
</evidence>
<feature type="transmembrane region" description="Helical" evidence="9">
    <location>
        <begin position="50"/>
        <end position="70"/>
    </location>
</feature>
<proteinExistence type="predicted"/>
<evidence type="ECO:0000256" key="4">
    <source>
        <dbReference type="ARBA" id="ARBA00022771"/>
    </source>
</evidence>
<dbReference type="Gene3D" id="3.30.40.10">
    <property type="entry name" value="Zinc/RING finger domain, C3HC4 (zinc finger)"/>
    <property type="match status" value="1"/>
</dbReference>
<dbReference type="SMART" id="SM00184">
    <property type="entry name" value="RING"/>
    <property type="match status" value="1"/>
</dbReference>
<evidence type="ECO:0000256" key="7">
    <source>
        <dbReference type="ARBA" id="ARBA00023136"/>
    </source>
</evidence>
<organism evidence="11 12">
    <name type="scientific">Perkinsus chesapeaki</name>
    <name type="common">Clam parasite</name>
    <name type="synonym">Perkinsus andrewsi</name>
    <dbReference type="NCBI Taxonomy" id="330153"/>
    <lineage>
        <taxon>Eukaryota</taxon>
        <taxon>Sar</taxon>
        <taxon>Alveolata</taxon>
        <taxon>Perkinsozoa</taxon>
        <taxon>Perkinsea</taxon>
        <taxon>Perkinsida</taxon>
        <taxon>Perkinsidae</taxon>
        <taxon>Perkinsus</taxon>
    </lineage>
</organism>
<keyword evidence="12" id="KW-1185">Reference proteome</keyword>
<sequence length="316" mass="36314">MSPPTDFVKLASRLFLAKDDIPVQDHTPIADMFTFYPIESVIVMKKGLELGMISSTILLVHCFCIILSNWPSGGMLTSDESFMDKLLLLLCSLRILIALPRPLFWFKTRREFTEARYMATPQQVTERLIDIYSHPYKLERTLLYTYYVWLGCVTALLWLTPITVPHSVQFAKTLWRHIMLNIASLVFHRVACVSLFYWLMESEFKRGIPADVLDKFTDVSVYHKGWLSSVEKEVEESPKATTVEDRMVVKDHMYTDNECSICYADFQDGDKIRGLRCGHDFHASCVDVWLLEHHNRCPLCLSLVGPAAVGSSNHHD</sequence>
<dbReference type="OrthoDB" id="1302410at2759"/>
<keyword evidence="3" id="KW-0479">Metal-binding</keyword>
<protein>
    <recommendedName>
        <fullName evidence="10">RING-type domain-containing protein</fullName>
    </recommendedName>
</protein>
<feature type="domain" description="RING-type" evidence="10">
    <location>
        <begin position="259"/>
        <end position="300"/>
    </location>
</feature>
<evidence type="ECO:0000256" key="6">
    <source>
        <dbReference type="ARBA" id="ARBA00022989"/>
    </source>
</evidence>